<feature type="domain" description="G-patch" evidence="9">
    <location>
        <begin position="161"/>
        <end position="207"/>
    </location>
</feature>
<keyword evidence="11" id="KW-1185">Reference proteome</keyword>
<protein>
    <submittedName>
        <fullName evidence="10">Tuftelin-interacting protein 11</fullName>
    </submittedName>
</protein>
<dbReference type="InterPro" id="IPR022159">
    <property type="entry name" value="STIP/TFIP11_N"/>
</dbReference>
<evidence type="ECO:0000259" key="9">
    <source>
        <dbReference type="PROSITE" id="PS50174"/>
    </source>
</evidence>
<dbReference type="PIRSF" id="PIRSF017706">
    <property type="entry name" value="TFIP11"/>
    <property type="match status" value="1"/>
</dbReference>
<keyword evidence="3 7" id="KW-0507">mRNA processing</keyword>
<comment type="similarity">
    <text evidence="2 7">Belongs to the TFP11/STIP family.</text>
</comment>
<dbReference type="AlphaFoldDB" id="A0A6A4VJ25"/>
<dbReference type="Pfam" id="PF01585">
    <property type="entry name" value="G-patch"/>
    <property type="match status" value="1"/>
</dbReference>
<keyword evidence="4 7" id="KW-0747">Spliceosome</keyword>
<proteinExistence type="inferred from homology"/>
<dbReference type="OrthoDB" id="4822at2759"/>
<evidence type="ECO:0000256" key="5">
    <source>
        <dbReference type="ARBA" id="ARBA00023187"/>
    </source>
</evidence>
<reference evidence="10 11" key="1">
    <citation type="submission" date="2019-07" db="EMBL/GenBank/DDBJ databases">
        <title>Draft genome assembly of a fouling barnacle, Amphibalanus amphitrite (Darwin, 1854): The first reference genome for Thecostraca.</title>
        <authorList>
            <person name="Kim W."/>
        </authorList>
    </citation>
    <scope>NUCLEOTIDE SEQUENCE [LARGE SCALE GENOMIC DNA]</scope>
    <source>
        <strain evidence="10">SNU_AA5</strain>
        <tissue evidence="10">Soma without cirri and trophi</tissue>
    </source>
</reference>
<evidence type="ECO:0000313" key="11">
    <source>
        <dbReference type="Proteomes" id="UP000440578"/>
    </source>
</evidence>
<evidence type="ECO:0000256" key="7">
    <source>
        <dbReference type="PIRNR" id="PIRNR017706"/>
    </source>
</evidence>
<evidence type="ECO:0000256" key="2">
    <source>
        <dbReference type="ARBA" id="ARBA00010900"/>
    </source>
</evidence>
<evidence type="ECO:0000256" key="4">
    <source>
        <dbReference type="ARBA" id="ARBA00022728"/>
    </source>
</evidence>
<accession>A0A6A4VJ25</accession>
<dbReference type="GO" id="GO:0000390">
    <property type="term" value="P:spliceosomal complex disassembly"/>
    <property type="evidence" value="ECO:0007669"/>
    <property type="project" value="InterPro"/>
</dbReference>
<dbReference type="PANTHER" id="PTHR23329:SF1">
    <property type="entry name" value="TUFTELIN-INTERACTING PROTEIN 11"/>
    <property type="match status" value="1"/>
</dbReference>
<evidence type="ECO:0000256" key="1">
    <source>
        <dbReference type="ARBA" id="ARBA00004123"/>
    </source>
</evidence>
<feature type="compositionally biased region" description="Gly residues" evidence="8">
    <location>
        <begin position="141"/>
        <end position="153"/>
    </location>
</feature>
<dbReference type="InterPro" id="IPR000467">
    <property type="entry name" value="G_patch_dom"/>
</dbReference>
<name>A0A6A4VJ25_AMPAM</name>
<dbReference type="GO" id="GO:0071008">
    <property type="term" value="C:U2-type post-mRNA release spliceosomal complex"/>
    <property type="evidence" value="ECO:0007669"/>
    <property type="project" value="TreeGrafter"/>
</dbReference>
<sequence length="840" mass="94312">MGDQMEAFEVTDYDLESEFNPHARRGFRQTREERIYGVFADDSGDEKAGPSKPKRKPNYSAPLGFVKGGIHQVGKDAVPAKKSDDEDDDGEGPPAGSSDEDEAAPRLGAGLPRAFGSGPKQRRFQSSGAGPSREEIAGLRSTGGAGPTAGLGDIGHWEKHTKGIGAKLLKQMGFREGGGLGKNLQGISTPVEAKLRKGRGAIGAYGTEKPASRPTPAADKEGDEPEREFKEKLGQWRRGPRRKKVDYVYKTLDEVLQEGKTRTLKPGASSSSGGDLARTKVIDMTGREQRVLSGYHAIHGQRAPPQTETAADDDSKRTFDMPELLHNINLMVDLCEQDIIRSDRSLRYERDRQVTLEHEEAQLSETIERHKSQLERVEDVSRAVDYMEAHKPGSENPSPLDVMSKMFLKLKTDYPIEFDVFDLDYLAVDYVFPLVKELLNMWNPLKNPKFATEVFAELKESLESSDKPQMEYGTPVDVYHRLLWELWMPPVRQAISLWQPKLQPELTQLLELWRPVLPRWIFDNVCDQLLMPRLQTEVDAWNPLTDAVPIHSWIHPWMPIMDQRLESVYPTIRHKLASALLAWHPSDRSARLILSPWVGVMAPGSLEAFLVKNILPKLQLAMSELVVNPNQQVLDQWNWVMDWEELLSPVHLVSILDKLFFPKWLQVLVTWLNHAPNYEEVTKWYLGWKQLIPEKLVGHAVVREHLNTGLQLMNRAASNPGQAVSYQELSHLLASSTPPPPPQPAPTPSQIRNREDLTAAIRTASGSVTIGFRDLLERRCEERGILFHPLPGKFHEGKPVLRCGGLSIYLDRSVIFVNDGGVWVPSSLQSVLDKAALTSV</sequence>
<organism evidence="10 11">
    <name type="scientific">Amphibalanus amphitrite</name>
    <name type="common">Striped barnacle</name>
    <name type="synonym">Balanus amphitrite</name>
    <dbReference type="NCBI Taxonomy" id="1232801"/>
    <lineage>
        <taxon>Eukaryota</taxon>
        <taxon>Metazoa</taxon>
        <taxon>Ecdysozoa</taxon>
        <taxon>Arthropoda</taxon>
        <taxon>Crustacea</taxon>
        <taxon>Multicrustacea</taxon>
        <taxon>Cirripedia</taxon>
        <taxon>Thoracica</taxon>
        <taxon>Thoracicalcarea</taxon>
        <taxon>Balanomorpha</taxon>
        <taxon>Balanoidea</taxon>
        <taxon>Balanidae</taxon>
        <taxon>Amphibalaninae</taxon>
        <taxon>Amphibalanus</taxon>
    </lineage>
</organism>
<dbReference type="Pfam" id="PF07842">
    <property type="entry name" value="GCFC"/>
    <property type="match status" value="1"/>
</dbReference>
<feature type="region of interest" description="Disordered" evidence="8">
    <location>
        <begin position="203"/>
        <end position="234"/>
    </location>
</feature>
<comment type="caution">
    <text evidence="10">The sequence shown here is derived from an EMBL/GenBank/DDBJ whole genome shotgun (WGS) entry which is preliminary data.</text>
</comment>
<dbReference type="InterPro" id="IPR022783">
    <property type="entry name" value="GCFC_dom"/>
</dbReference>
<dbReference type="PROSITE" id="PS50174">
    <property type="entry name" value="G_PATCH"/>
    <property type="match status" value="1"/>
</dbReference>
<evidence type="ECO:0000256" key="3">
    <source>
        <dbReference type="ARBA" id="ARBA00022664"/>
    </source>
</evidence>
<dbReference type="GO" id="GO:0003676">
    <property type="term" value="F:nucleic acid binding"/>
    <property type="evidence" value="ECO:0007669"/>
    <property type="project" value="InterPro"/>
</dbReference>
<dbReference type="InterPro" id="IPR045211">
    <property type="entry name" value="TFP11/STIP/Ntr1"/>
</dbReference>
<dbReference type="Proteomes" id="UP000440578">
    <property type="component" value="Unassembled WGS sequence"/>
</dbReference>
<dbReference type="PANTHER" id="PTHR23329">
    <property type="entry name" value="TUFTELIN-INTERACTING PROTEIN 11-RELATED"/>
    <property type="match status" value="1"/>
</dbReference>
<comment type="subcellular location">
    <subcellularLocation>
        <location evidence="1 7">Nucleus</location>
    </subcellularLocation>
</comment>
<gene>
    <name evidence="10" type="primary">tfip11</name>
    <name evidence="10" type="ORF">FJT64_009006</name>
</gene>
<evidence type="ECO:0000256" key="6">
    <source>
        <dbReference type="ARBA" id="ARBA00023242"/>
    </source>
</evidence>
<evidence type="ECO:0000313" key="10">
    <source>
        <dbReference type="EMBL" id="KAF0293109.1"/>
    </source>
</evidence>
<keyword evidence="6 7" id="KW-0539">Nucleus</keyword>
<dbReference type="Pfam" id="PF12457">
    <property type="entry name" value="TIP_N"/>
    <property type="match status" value="1"/>
</dbReference>
<dbReference type="InterPro" id="IPR024933">
    <property type="entry name" value="TFP11"/>
</dbReference>
<keyword evidence="5 7" id="KW-0508">mRNA splicing</keyword>
<dbReference type="SMART" id="SM00443">
    <property type="entry name" value="G_patch"/>
    <property type="match status" value="1"/>
</dbReference>
<feature type="region of interest" description="Disordered" evidence="8">
    <location>
        <begin position="37"/>
        <end position="157"/>
    </location>
</feature>
<dbReference type="EMBL" id="VIIS01001773">
    <property type="protein sequence ID" value="KAF0293109.1"/>
    <property type="molecule type" value="Genomic_DNA"/>
</dbReference>
<evidence type="ECO:0000256" key="8">
    <source>
        <dbReference type="SAM" id="MobiDB-lite"/>
    </source>
</evidence>